<dbReference type="AlphaFoldDB" id="A0A843U2C1"/>
<comment type="caution">
    <text evidence="2">The sequence shown here is derived from an EMBL/GenBank/DDBJ whole genome shotgun (WGS) entry which is preliminary data.</text>
</comment>
<dbReference type="EMBL" id="NMUH01000299">
    <property type="protein sequence ID" value="MQL76466.1"/>
    <property type="molecule type" value="Genomic_DNA"/>
</dbReference>
<protein>
    <submittedName>
        <fullName evidence="2">Uncharacterized protein</fullName>
    </submittedName>
</protein>
<feature type="coiled-coil region" evidence="1">
    <location>
        <begin position="49"/>
        <end position="76"/>
    </location>
</feature>
<dbReference type="Proteomes" id="UP000652761">
    <property type="component" value="Unassembled WGS sequence"/>
</dbReference>
<evidence type="ECO:0000313" key="3">
    <source>
        <dbReference type="Proteomes" id="UP000652761"/>
    </source>
</evidence>
<name>A0A843U2C1_COLES</name>
<organism evidence="2 3">
    <name type="scientific">Colocasia esculenta</name>
    <name type="common">Wild taro</name>
    <name type="synonym">Arum esculentum</name>
    <dbReference type="NCBI Taxonomy" id="4460"/>
    <lineage>
        <taxon>Eukaryota</taxon>
        <taxon>Viridiplantae</taxon>
        <taxon>Streptophyta</taxon>
        <taxon>Embryophyta</taxon>
        <taxon>Tracheophyta</taxon>
        <taxon>Spermatophyta</taxon>
        <taxon>Magnoliopsida</taxon>
        <taxon>Liliopsida</taxon>
        <taxon>Araceae</taxon>
        <taxon>Aroideae</taxon>
        <taxon>Colocasieae</taxon>
        <taxon>Colocasia</taxon>
    </lineage>
</organism>
<proteinExistence type="predicted"/>
<keyword evidence="3" id="KW-1185">Reference proteome</keyword>
<accession>A0A843U2C1</accession>
<dbReference type="OrthoDB" id="2272416at2759"/>
<gene>
    <name evidence="2" type="ORF">Taro_008847</name>
</gene>
<evidence type="ECO:0000313" key="2">
    <source>
        <dbReference type="EMBL" id="MQL76466.1"/>
    </source>
</evidence>
<evidence type="ECO:0000256" key="1">
    <source>
        <dbReference type="SAM" id="Coils"/>
    </source>
</evidence>
<reference evidence="2" key="1">
    <citation type="submission" date="2017-07" db="EMBL/GenBank/DDBJ databases">
        <title>Taro Niue Genome Assembly and Annotation.</title>
        <authorList>
            <person name="Atibalentja N."/>
            <person name="Keating K."/>
            <person name="Fields C.J."/>
        </authorList>
    </citation>
    <scope>NUCLEOTIDE SEQUENCE</scope>
    <source>
        <strain evidence="2">Niue_2</strain>
        <tissue evidence="2">Leaf</tissue>
    </source>
</reference>
<sequence>MPQLKIMARRGRLSVQSRRYEQSRKIKKFVKGLKPSLKTRLLELDSRSLEEVLGVANKQENKVESYQRENEAQKEGVPKPFQRQERKMKKLMEGQQFIVASCSEKPECIHCGKRHGGNACWRKEGRCLRCGSKDHRLECPNLKTKFIPRDVSSAAIKEQGLVRDDLGDVITVHLCLYFTVWRSFGLHCVVGGQDMDANCRAVVGVHIPGCQPTVGGHPLVANNMLAASTLTSSVQLTTTDVDVYILLRNSSRIVNARVLAGSRLGNPS</sequence>
<keyword evidence="1" id="KW-0175">Coiled coil</keyword>